<dbReference type="Proteomes" id="UP001628220">
    <property type="component" value="Unassembled WGS sequence"/>
</dbReference>
<dbReference type="PANTHER" id="PTHR12526:SF637">
    <property type="entry name" value="GLYCOSYLTRANSFERASE EPSF-RELATED"/>
    <property type="match status" value="1"/>
</dbReference>
<proteinExistence type="predicted"/>
<dbReference type="Gene3D" id="3.40.50.2000">
    <property type="entry name" value="Glycogen Phosphorylase B"/>
    <property type="match status" value="2"/>
</dbReference>
<gene>
    <name evidence="2" type="ORF">Tsumi_02730</name>
</gene>
<dbReference type="PANTHER" id="PTHR12526">
    <property type="entry name" value="GLYCOSYLTRANSFERASE"/>
    <property type="match status" value="1"/>
</dbReference>
<keyword evidence="3" id="KW-1185">Reference proteome</keyword>
<name>A0ABQ0E0D3_9PORP</name>
<dbReference type="EMBL" id="BAAFSF010000001">
    <property type="protein sequence ID" value="GAB1251169.1"/>
    <property type="molecule type" value="Genomic_DNA"/>
</dbReference>
<accession>A0ABQ0E0D3</accession>
<dbReference type="SUPFAM" id="SSF53756">
    <property type="entry name" value="UDP-Glycosyltransferase/glycogen phosphorylase"/>
    <property type="match status" value="1"/>
</dbReference>
<evidence type="ECO:0000313" key="2">
    <source>
        <dbReference type="EMBL" id="GAB1251169.1"/>
    </source>
</evidence>
<evidence type="ECO:0000259" key="1">
    <source>
        <dbReference type="Pfam" id="PF13439"/>
    </source>
</evidence>
<comment type="caution">
    <text evidence="2">The sequence shown here is derived from an EMBL/GenBank/DDBJ whole genome shotgun (WGS) entry which is preliminary data.</text>
</comment>
<dbReference type="Pfam" id="PF13692">
    <property type="entry name" value="Glyco_trans_1_4"/>
    <property type="match status" value="1"/>
</dbReference>
<dbReference type="RefSeq" id="WP_411914984.1">
    <property type="nucleotide sequence ID" value="NZ_BAAFSF010000001.1"/>
</dbReference>
<dbReference type="InterPro" id="IPR028098">
    <property type="entry name" value="Glyco_trans_4-like_N"/>
</dbReference>
<feature type="domain" description="Glycosyltransferase subfamily 4-like N-terminal" evidence="1">
    <location>
        <begin position="13"/>
        <end position="212"/>
    </location>
</feature>
<sequence length="411" mass="46169">MKVIHLSTFDVRGGAAIAAERLVRALIDDGVDASLLVLQREGKSTCVHALEQATPLRAQVQFYREIWASFRRNGLKRDSTLFARSYPIAGFNVTNSPLVQEADIIHLHWINQGFLSIRSLEDLVALRKPIVWTMHDMWPVTAVTHHCKDVNAWTQKSPQSLEYRIGQRKQRLYRELKPCFVGCSEWIAREAANSILAKECRVTHIVNAADTEHFRLVDQKQARQKLGLPETDPIILFGAANAQDPRKGYAQLIETFHFLRHSEEQLPYAVVFGKADERVLRNDLEGFDLRVAGYVKDPVEMNLYYAAADLFLTPSLEENLPNTIIEAQLAGTPTVAFAVGGIPEIIDLPEAGKTVPLLDCRALADAVAEVLSQRNNLCRTQLHKHALERYSAGGVADSYRRLYDSLLHAKA</sequence>
<organism evidence="2 3">
    <name type="scientific">Porphyromonas miyakawae</name>
    <dbReference type="NCBI Taxonomy" id="3137470"/>
    <lineage>
        <taxon>Bacteria</taxon>
        <taxon>Pseudomonadati</taxon>
        <taxon>Bacteroidota</taxon>
        <taxon>Bacteroidia</taxon>
        <taxon>Bacteroidales</taxon>
        <taxon>Porphyromonadaceae</taxon>
        <taxon>Porphyromonas</taxon>
    </lineage>
</organism>
<reference evidence="2 3" key="1">
    <citation type="journal article" date="2025" name="Int. J. Syst. Evol. Microbiol.">
        <title>Desulfovibrio falkowii sp. nov., Porphyromonas miyakawae sp. nov., Mediterraneibacter flintii sp. nov. and Owariibacterium komagatae gen. nov., sp. nov., isolated from human faeces.</title>
        <authorList>
            <person name="Hamaguchi T."/>
            <person name="Ohara M."/>
            <person name="Hisatomi A."/>
            <person name="Sekiguchi K."/>
            <person name="Takeda J.I."/>
            <person name="Ueyama J."/>
            <person name="Ito M."/>
            <person name="Nishiwaki H."/>
            <person name="Ogi T."/>
            <person name="Hirayama M."/>
            <person name="Ohkuma M."/>
            <person name="Sakamoto M."/>
            <person name="Ohno K."/>
        </authorList>
    </citation>
    <scope>NUCLEOTIDE SEQUENCE [LARGE SCALE GENOMIC DNA]</scope>
    <source>
        <strain evidence="2 3">13CB11C</strain>
    </source>
</reference>
<dbReference type="Pfam" id="PF13439">
    <property type="entry name" value="Glyco_transf_4"/>
    <property type="match status" value="1"/>
</dbReference>
<protein>
    <submittedName>
        <fullName evidence="2">Glycosyltransferase family 4 protein</fullName>
    </submittedName>
</protein>
<evidence type="ECO:0000313" key="3">
    <source>
        <dbReference type="Proteomes" id="UP001628220"/>
    </source>
</evidence>